<reference evidence="1" key="1">
    <citation type="submission" date="2021-03" db="EMBL/GenBank/DDBJ databases">
        <title>Draft genome sequence of rust myrtle Austropuccinia psidii MF-1, a brazilian biotype.</title>
        <authorList>
            <person name="Quecine M.C."/>
            <person name="Pachon D.M.R."/>
            <person name="Bonatelli M.L."/>
            <person name="Correr F.H."/>
            <person name="Franceschini L.M."/>
            <person name="Leite T.F."/>
            <person name="Margarido G.R.A."/>
            <person name="Almeida C.A."/>
            <person name="Ferrarezi J.A."/>
            <person name="Labate C.A."/>
        </authorList>
    </citation>
    <scope>NUCLEOTIDE SEQUENCE</scope>
    <source>
        <strain evidence="1">MF-1</strain>
    </source>
</reference>
<dbReference type="EMBL" id="AVOT02000792">
    <property type="protein sequence ID" value="MBW0464496.1"/>
    <property type="molecule type" value="Genomic_DNA"/>
</dbReference>
<gene>
    <name evidence="1" type="ORF">O181_004211</name>
</gene>
<proteinExistence type="predicted"/>
<evidence type="ECO:0000313" key="1">
    <source>
        <dbReference type="EMBL" id="MBW0464496.1"/>
    </source>
</evidence>
<dbReference type="Proteomes" id="UP000765509">
    <property type="component" value="Unassembled WGS sequence"/>
</dbReference>
<evidence type="ECO:0000313" key="2">
    <source>
        <dbReference type="Proteomes" id="UP000765509"/>
    </source>
</evidence>
<dbReference type="OrthoDB" id="3250101at2759"/>
<accession>A0A9Q3BGF5</accession>
<dbReference type="AlphaFoldDB" id="A0A9Q3BGF5"/>
<comment type="caution">
    <text evidence="1">The sequence shown here is derived from an EMBL/GenBank/DDBJ whole genome shotgun (WGS) entry which is preliminary data.</text>
</comment>
<keyword evidence="2" id="KW-1185">Reference proteome</keyword>
<protein>
    <submittedName>
        <fullName evidence="1">Uncharacterized protein</fullName>
    </submittedName>
</protein>
<organism evidence="1 2">
    <name type="scientific">Austropuccinia psidii MF-1</name>
    <dbReference type="NCBI Taxonomy" id="1389203"/>
    <lineage>
        <taxon>Eukaryota</taxon>
        <taxon>Fungi</taxon>
        <taxon>Dikarya</taxon>
        <taxon>Basidiomycota</taxon>
        <taxon>Pucciniomycotina</taxon>
        <taxon>Pucciniomycetes</taxon>
        <taxon>Pucciniales</taxon>
        <taxon>Sphaerophragmiaceae</taxon>
        <taxon>Austropuccinia</taxon>
    </lineage>
</organism>
<sequence length="126" mass="14657">MRVEFGVMENCASNHFIPRNDYLSIYGIDISNQKDRYFTIGDNKRQKFGFLNNKKQIDVIKKEEPNQEKHSSISEQLTEAEFNNELAEKMKERLIDLLFIYKSAFAIDSKQLGAIIGHELDIIINV</sequence>
<name>A0A9Q3BGF5_9BASI</name>